<keyword evidence="6 11" id="KW-0697">Rotamase</keyword>
<dbReference type="Gene3D" id="3.30.70.1050">
    <property type="entry name" value="Trigger factor ribosome-binding domain"/>
    <property type="match status" value="1"/>
</dbReference>
<evidence type="ECO:0000313" key="17">
    <source>
        <dbReference type="Proteomes" id="UP001629953"/>
    </source>
</evidence>
<protein>
    <recommendedName>
        <fullName evidence="4 11">Trigger factor</fullName>
        <shortName evidence="11">TF</shortName>
        <ecNumber evidence="3 11">5.2.1.8</ecNumber>
    </recommendedName>
    <alternativeName>
        <fullName evidence="10 11">PPIase</fullName>
    </alternativeName>
</protein>
<proteinExistence type="inferred from homology"/>
<keyword evidence="9 11" id="KW-0131">Cell cycle</keyword>
<dbReference type="InterPro" id="IPR001179">
    <property type="entry name" value="PPIase_FKBP_dom"/>
</dbReference>
<dbReference type="HAMAP" id="MF_00303">
    <property type="entry name" value="Trigger_factor_Tig"/>
    <property type="match status" value="1"/>
</dbReference>
<dbReference type="GO" id="GO:0003755">
    <property type="term" value="F:peptidyl-prolyl cis-trans isomerase activity"/>
    <property type="evidence" value="ECO:0007669"/>
    <property type="project" value="UniProtKB-EC"/>
</dbReference>
<reference evidence="16 17" key="1">
    <citation type="journal article" date="2013" name="Int. J. Syst. Evol. Microbiol.">
        <title>Celerinatantimonas yamalensis sp. nov., a cold-adapted diazotrophic bacterium from a cold permafrost brine.</title>
        <authorList>
            <person name="Shcherbakova V."/>
            <person name="Chuvilskaya N."/>
            <person name="Rivkina E."/>
            <person name="Demidov N."/>
            <person name="Uchaeva V."/>
            <person name="Suetin S."/>
            <person name="Suzina N."/>
            <person name="Gilichinsky D."/>
        </authorList>
    </citation>
    <scope>NUCLEOTIDE SEQUENCE [LARGE SCALE GENOMIC DNA]</scope>
    <source>
        <strain evidence="16 17">C7</strain>
    </source>
</reference>
<evidence type="ECO:0000256" key="6">
    <source>
        <dbReference type="ARBA" id="ARBA00023110"/>
    </source>
</evidence>
<evidence type="ECO:0000256" key="13">
    <source>
        <dbReference type="RuleBase" id="RU003914"/>
    </source>
</evidence>
<dbReference type="InterPro" id="IPR036611">
    <property type="entry name" value="Trigger_fac_ribosome-bd_sf"/>
</dbReference>
<dbReference type="Pfam" id="PF05697">
    <property type="entry name" value="Trigger_N"/>
    <property type="match status" value="1"/>
</dbReference>
<dbReference type="Pfam" id="PF05698">
    <property type="entry name" value="Trigger_C"/>
    <property type="match status" value="1"/>
</dbReference>
<evidence type="ECO:0000256" key="11">
    <source>
        <dbReference type="HAMAP-Rule" id="MF_00303"/>
    </source>
</evidence>
<dbReference type="InterPro" id="IPR008881">
    <property type="entry name" value="Trigger_fac_ribosome-bd_bac"/>
</dbReference>
<gene>
    <name evidence="11 16" type="primary">tig</name>
    <name evidence="16" type="ORF">ABUE30_04025</name>
</gene>
<evidence type="ECO:0000313" key="16">
    <source>
        <dbReference type="EMBL" id="MFM2484239.1"/>
    </source>
</evidence>
<dbReference type="EMBL" id="JBEQCT010000001">
    <property type="protein sequence ID" value="MFM2484239.1"/>
    <property type="molecule type" value="Genomic_DNA"/>
</dbReference>
<evidence type="ECO:0000256" key="7">
    <source>
        <dbReference type="ARBA" id="ARBA00023186"/>
    </source>
</evidence>
<dbReference type="PIRSF" id="PIRSF003095">
    <property type="entry name" value="Trigger_factor"/>
    <property type="match status" value="1"/>
</dbReference>
<dbReference type="SUPFAM" id="SSF102735">
    <property type="entry name" value="Trigger factor ribosome-binding domain"/>
    <property type="match status" value="1"/>
</dbReference>
<dbReference type="SUPFAM" id="SSF109998">
    <property type="entry name" value="Triger factor/SurA peptide-binding domain-like"/>
    <property type="match status" value="1"/>
</dbReference>
<keyword evidence="17" id="KW-1185">Reference proteome</keyword>
<dbReference type="InterPro" id="IPR037041">
    <property type="entry name" value="Trigger_fac_C_sf"/>
</dbReference>
<keyword evidence="5 11" id="KW-0132">Cell division</keyword>
<dbReference type="InterPro" id="IPR008880">
    <property type="entry name" value="Trigger_fac_C"/>
</dbReference>
<evidence type="ECO:0000256" key="5">
    <source>
        <dbReference type="ARBA" id="ARBA00022618"/>
    </source>
</evidence>
<dbReference type="PROSITE" id="PS50059">
    <property type="entry name" value="FKBP_PPIASE"/>
    <property type="match status" value="1"/>
</dbReference>
<evidence type="ECO:0000256" key="2">
    <source>
        <dbReference type="ARBA" id="ARBA00005464"/>
    </source>
</evidence>
<dbReference type="InterPro" id="IPR046357">
    <property type="entry name" value="PPIase_dom_sf"/>
</dbReference>
<keyword evidence="11" id="KW-0963">Cytoplasm</keyword>
<dbReference type="Proteomes" id="UP001629953">
    <property type="component" value="Unassembled WGS sequence"/>
</dbReference>
<evidence type="ECO:0000256" key="10">
    <source>
        <dbReference type="ARBA" id="ARBA00029986"/>
    </source>
</evidence>
<organism evidence="16 17">
    <name type="scientific">Celerinatantimonas yamalensis</name>
    <dbReference type="NCBI Taxonomy" id="559956"/>
    <lineage>
        <taxon>Bacteria</taxon>
        <taxon>Pseudomonadati</taxon>
        <taxon>Pseudomonadota</taxon>
        <taxon>Gammaproteobacteria</taxon>
        <taxon>Celerinatantimonadaceae</taxon>
        <taxon>Celerinatantimonas</taxon>
    </lineage>
</organism>
<evidence type="ECO:0000256" key="9">
    <source>
        <dbReference type="ARBA" id="ARBA00023306"/>
    </source>
</evidence>
<feature type="coiled-coil region" evidence="14">
    <location>
        <begin position="361"/>
        <end position="405"/>
    </location>
</feature>
<dbReference type="Gene3D" id="1.10.3120.10">
    <property type="entry name" value="Trigger factor, C-terminal domain"/>
    <property type="match status" value="1"/>
</dbReference>
<keyword evidence="8 11" id="KW-0413">Isomerase</keyword>
<dbReference type="PANTHER" id="PTHR30560:SF3">
    <property type="entry name" value="TRIGGER FACTOR-LIKE PROTEIN TIG, CHLOROPLASTIC"/>
    <property type="match status" value="1"/>
</dbReference>
<dbReference type="RefSeq" id="WP_408622375.1">
    <property type="nucleotide sequence ID" value="NZ_JBEQCT010000001.1"/>
</dbReference>
<evidence type="ECO:0000259" key="15">
    <source>
        <dbReference type="PROSITE" id="PS50059"/>
    </source>
</evidence>
<dbReference type="InterPro" id="IPR027304">
    <property type="entry name" value="Trigger_fact/SurA_dom_sf"/>
</dbReference>
<comment type="subcellular location">
    <subcellularLocation>
        <location evidence="11">Cytoplasm</location>
    </subcellularLocation>
    <text evidence="11">About half TF is bound to the ribosome near the polypeptide exit tunnel while the other half is free in the cytoplasm.</text>
</comment>
<dbReference type="Pfam" id="PF00254">
    <property type="entry name" value="FKBP_C"/>
    <property type="match status" value="1"/>
</dbReference>
<dbReference type="InterPro" id="IPR005215">
    <property type="entry name" value="Trig_fac"/>
</dbReference>
<comment type="domain">
    <text evidence="11">Consists of 3 domains; the N-terminus binds the ribosome, the middle domain has PPIase activity, while the C-terminus has intrinsic chaperone activity on its own.</text>
</comment>
<comment type="caution">
    <text evidence="16">The sequence shown here is derived from an EMBL/GenBank/DDBJ whole genome shotgun (WGS) entry which is preliminary data.</text>
</comment>
<dbReference type="Gene3D" id="3.10.50.40">
    <property type="match status" value="1"/>
</dbReference>
<comment type="similarity">
    <text evidence="2 11 13">Belongs to the FKBP-type PPIase family. Tig subfamily.</text>
</comment>
<dbReference type="SUPFAM" id="SSF54534">
    <property type="entry name" value="FKBP-like"/>
    <property type="match status" value="1"/>
</dbReference>
<keyword evidence="14" id="KW-0175">Coiled coil</keyword>
<dbReference type="PANTHER" id="PTHR30560">
    <property type="entry name" value="TRIGGER FACTOR CHAPERONE AND PEPTIDYL-PROLYL CIS/TRANS ISOMERASE"/>
    <property type="match status" value="1"/>
</dbReference>
<evidence type="ECO:0000256" key="8">
    <source>
        <dbReference type="ARBA" id="ARBA00023235"/>
    </source>
</evidence>
<keyword evidence="7 11" id="KW-0143">Chaperone</keyword>
<evidence type="ECO:0000256" key="14">
    <source>
        <dbReference type="SAM" id="Coils"/>
    </source>
</evidence>
<evidence type="ECO:0000256" key="3">
    <source>
        <dbReference type="ARBA" id="ARBA00013194"/>
    </source>
</evidence>
<evidence type="ECO:0000256" key="4">
    <source>
        <dbReference type="ARBA" id="ARBA00016902"/>
    </source>
</evidence>
<comment type="function">
    <text evidence="11">Involved in protein export. Acts as a chaperone by maintaining the newly synthesized protein in an open conformation. Functions as a peptidyl-prolyl cis-trans isomerase.</text>
</comment>
<evidence type="ECO:0000256" key="1">
    <source>
        <dbReference type="ARBA" id="ARBA00000971"/>
    </source>
</evidence>
<feature type="domain" description="PPIase FKBP-type" evidence="15">
    <location>
        <begin position="160"/>
        <end position="248"/>
    </location>
</feature>
<dbReference type="NCBIfam" id="TIGR00115">
    <property type="entry name" value="tig"/>
    <property type="match status" value="1"/>
</dbReference>
<name>A0ABW9G4C6_9GAMM</name>
<dbReference type="EC" id="5.2.1.8" evidence="3 11"/>
<evidence type="ECO:0000256" key="12">
    <source>
        <dbReference type="PROSITE-ProRule" id="PRU00277"/>
    </source>
</evidence>
<comment type="catalytic activity">
    <reaction evidence="1 11 12">
        <text>[protein]-peptidylproline (omega=180) = [protein]-peptidylproline (omega=0)</text>
        <dbReference type="Rhea" id="RHEA:16237"/>
        <dbReference type="Rhea" id="RHEA-COMP:10747"/>
        <dbReference type="Rhea" id="RHEA-COMP:10748"/>
        <dbReference type="ChEBI" id="CHEBI:83833"/>
        <dbReference type="ChEBI" id="CHEBI:83834"/>
        <dbReference type="EC" id="5.2.1.8"/>
    </reaction>
</comment>
<sequence length="431" mass="48176">MQVSLETTEGLERRLSIAIDADTIDQEIKQAVRDIAKRERMPGFRPGKVPASVIAKRYGDAIAEDVKDKAMQRHFYEAVMQEKVNPAGAPTLTAGESTDGQFHFTATFEVFPEVTLSDFAQLEVERVSSEVADSDVDAMIETLRKQRVSWLDSEAALADGGRATLDFLGKIDGEEFEGGKAEGFSLEIGSGRMIPGFEEGVVGHKAGEEFTIEVTFPEDYHAENLKGKKAEFDIKLTKVEEAELPEVTAEFIIQFGIESGDLDELKTELRKNMARELNQKLKADVKDLVLNKLVEANDIVVPKALVDGEIEQLRKQAMERFGGQTNAKNLPQLPDELFSEQAERRVKVGLLLGEVIKTNELDANEEKIQEHLAEIASAYEQPEQLIEYYNNNKELKENLANVVLEEQAIELILEKAKVTEVTRSFDEIMNK</sequence>
<accession>A0ABW9G4C6</accession>